<gene>
    <name evidence="2" type="ORF">NEMBOFW57_002015</name>
</gene>
<organism evidence="2 3">
    <name type="scientific">Staphylotrichum longicolle</name>
    <dbReference type="NCBI Taxonomy" id="669026"/>
    <lineage>
        <taxon>Eukaryota</taxon>
        <taxon>Fungi</taxon>
        <taxon>Dikarya</taxon>
        <taxon>Ascomycota</taxon>
        <taxon>Pezizomycotina</taxon>
        <taxon>Sordariomycetes</taxon>
        <taxon>Sordariomycetidae</taxon>
        <taxon>Sordariales</taxon>
        <taxon>Chaetomiaceae</taxon>
        <taxon>Staphylotrichum</taxon>
    </lineage>
</organism>
<name>A0AAD4F292_9PEZI</name>
<sequence>MTTTTRSAAKKHEEASAAPPAEHAEPGSKHKTDESAAPPSPKRSKKAEKKEKGSAKEAPPSDETKHEEQQPRDTHKTPQNEPTDQNKDAPSSILEKGIIYFFHRARVDTDPHPSSLNDIARSYLLLRPLAPKSKDDPDPGKPAADAAASPSDKARLILVPKKTLPRTGRDRWTAVVEKAGASFAQLRDEFLGGSEYETKTRGTRHTPAATPVGEGVYAITSTGGRASHLAYLLTLPSASEGGNGKEGEGKGGGGGVELGEVQKKMGLRERGSFVVSTRNPEFGGPEGARVGKGAEYPEELLKEFRSLRWVPTQPKHLDYVGTQFLMVGESSGVEKALEPQEEDVKEGKEEPEEEMERLEEEDAERLEGLGEDDAGRIYADLQVDAREYPKLQTSF</sequence>
<evidence type="ECO:0000313" key="3">
    <source>
        <dbReference type="Proteomes" id="UP001197093"/>
    </source>
</evidence>
<feature type="compositionally biased region" description="Basic and acidic residues" evidence="1">
    <location>
        <begin position="22"/>
        <end position="34"/>
    </location>
</feature>
<protein>
    <recommendedName>
        <fullName evidence="4">BTB domain transcription factor</fullName>
    </recommendedName>
</protein>
<feature type="compositionally biased region" description="Low complexity" evidence="1">
    <location>
        <begin position="141"/>
        <end position="151"/>
    </location>
</feature>
<feature type="compositionally biased region" description="Basic and acidic residues" evidence="1">
    <location>
        <begin position="62"/>
        <end position="78"/>
    </location>
</feature>
<proteinExistence type="predicted"/>
<feature type="region of interest" description="Disordered" evidence="1">
    <location>
        <begin position="130"/>
        <end position="153"/>
    </location>
</feature>
<comment type="caution">
    <text evidence="2">The sequence shown here is derived from an EMBL/GenBank/DDBJ whole genome shotgun (WGS) entry which is preliminary data.</text>
</comment>
<evidence type="ECO:0008006" key="4">
    <source>
        <dbReference type="Google" id="ProtNLM"/>
    </source>
</evidence>
<dbReference type="PANTHER" id="PTHR34776">
    <property type="entry name" value="F17F16.3 PROTEIN"/>
    <property type="match status" value="1"/>
</dbReference>
<reference evidence="2" key="1">
    <citation type="submission" date="2023-02" db="EMBL/GenBank/DDBJ databases">
        <authorList>
            <person name="Palmer J.M."/>
        </authorList>
    </citation>
    <scope>NUCLEOTIDE SEQUENCE</scope>
    <source>
        <strain evidence="2">FW57</strain>
    </source>
</reference>
<evidence type="ECO:0000256" key="1">
    <source>
        <dbReference type="SAM" id="MobiDB-lite"/>
    </source>
</evidence>
<accession>A0AAD4F292</accession>
<feature type="region of interest" description="Disordered" evidence="1">
    <location>
        <begin position="333"/>
        <end position="373"/>
    </location>
</feature>
<evidence type="ECO:0000313" key="2">
    <source>
        <dbReference type="EMBL" id="KAG7291986.1"/>
    </source>
</evidence>
<keyword evidence="3" id="KW-1185">Reference proteome</keyword>
<feature type="compositionally biased region" description="Acidic residues" evidence="1">
    <location>
        <begin position="339"/>
        <end position="372"/>
    </location>
</feature>
<dbReference type="PANTHER" id="PTHR34776:SF1">
    <property type="entry name" value="F17F16.3 PROTEIN"/>
    <property type="match status" value="1"/>
</dbReference>
<dbReference type="AlphaFoldDB" id="A0AAD4F292"/>
<dbReference type="EMBL" id="JAHCVI010000001">
    <property type="protein sequence ID" value="KAG7291986.1"/>
    <property type="molecule type" value="Genomic_DNA"/>
</dbReference>
<feature type="region of interest" description="Disordered" evidence="1">
    <location>
        <begin position="1"/>
        <end position="92"/>
    </location>
</feature>
<dbReference type="Proteomes" id="UP001197093">
    <property type="component" value="Unassembled WGS sequence"/>
</dbReference>